<dbReference type="InterPro" id="IPR023058">
    <property type="entry name" value="PPIase_PpiC_CS"/>
</dbReference>
<evidence type="ECO:0000256" key="9">
    <source>
        <dbReference type="ARBA" id="ARBA00040743"/>
    </source>
</evidence>
<feature type="non-terminal residue" evidence="14">
    <location>
        <position position="520"/>
    </location>
</feature>
<dbReference type="GO" id="GO:0005886">
    <property type="term" value="C:plasma membrane"/>
    <property type="evidence" value="ECO:0007669"/>
    <property type="project" value="UniProtKB-SubCell"/>
</dbReference>
<evidence type="ECO:0000256" key="1">
    <source>
        <dbReference type="ARBA" id="ARBA00004382"/>
    </source>
</evidence>
<dbReference type="InterPro" id="IPR046357">
    <property type="entry name" value="PPIase_dom_sf"/>
</dbReference>
<reference evidence="14" key="1">
    <citation type="submission" date="2018-06" db="EMBL/GenBank/DDBJ databases">
        <authorList>
            <person name="Zhirakovskaya E."/>
        </authorList>
    </citation>
    <scope>NUCLEOTIDE SEQUENCE</scope>
</reference>
<dbReference type="InterPro" id="IPR027304">
    <property type="entry name" value="Trigger_fact/SurA_dom_sf"/>
</dbReference>
<organism evidence="14">
    <name type="scientific">hydrothermal vent metagenome</name>
    <dbReference type="NCBI Taxonomy" id="652676"/>
    <lineage>
        <taxon>unclassified sequences</taxon>
        <taxon>metagenomes</taxon>
        <taxon>ecological metagenomes</taxon>
    </lineage>
</organism>
<accession>A0A3B0W945</accession>
<keyword evidence="7" id="KW-0143">Chaperone</keyword>
<evidence type="ECO:0000259" key="13">
    <source>
        <dbReference type="PROSITE" id="PS50198"/>
    </source>
</evidence>
<proteinExistence type="inferred from homology"/>
<keyword evidence="6 12" id="KW-0472">Membrane</keyword>
<dbReference type="InterPro" id="IPR000297">
    <property type="entry name" value="PPIase_PpiC"/>
</dbReference>
<gene>
    <name evidence="14" type="ORF">MNBD_GAMMA03-539</name>
</gene>
<dbReference type="PROSITE" id="PS01096">
    <property type="entry name" value="PPIC_PPIASE_1"/>
    <property type="match status" value="1"/>
</dbReference>
<dbReference type="Pfam" id="PF13616">
    <property type="entry name" value="Rotamase_3"/>
    <property type="match status" value="1"/>
</dbReference>
<dbReference type="Pfam" id="PF13624">
    <property type="entry name" value="SurA_N_3"/>
    <property type="match status" value="1"/>
</dbReference>
<evidence type="ECO:0000256" key="5">
    <source>
        <dbReference type="ARBA" id="ARBA00022989"/>
    </source>
</evidence>
<name>A0A3B0W945_9ZZZZ</name>
<comment type="subcellular location">
    <subcellularLocation>
        <location evidence="1">Cell inner membrane</location>
        <topology evidence="1">Single-pass type II membrane protein</topology>
        <orientation evidence="1">Periplasmic side</orientation>
    </subcellularLocation>
</comment>
<evidence type="ECO:0000256" key="12">
    <source>
        <dbReference type="SAM" id="Phobius"/>
    </source>
</evidence>
<keyword evidence="11" id="KW-0175">Coiled coil</keyword>
<keyword evidence="3" id="KW-0997">Cell inner membrane</keyword>
<dbReference type="AlphaFoldDB" id="A0A3B0W945"/>
<evidence type="ECO:0000313" key="14">
    <source>
        <dbReference type="EMBL" id="VAW48873.1"/>
    </source>
</evidence>
<evidence type="ECO:0000256" key="6">
    <source>
        <dbReference type="ARBA" id="ARBA00023136"/>
    </source>
</evidence>
<dbReference type="PANTHER" id="PTHR47529">
    <property type="entry name" value="PEPTIDYL-PROLYL CIS-TRANS ISOMERASE D"/>
    <property type="match status" value="1"/>
</dbReference>
<dbReference type="SUPFAM" id="SSF109998">
    <property type="entry name" value="Triger factor/SurA peptide-binding domain-like"/>
    <property type="match status" value="1"/>
</dbReference>
<dbReference type="Gene3D" id="3.10.50.40">
    <property type="match status" value="1"/>
</dbReference>
<evidence type="ECO:0000256" key="7">
    <source>
        <dbReference type="ARBA" id="ARBA00023186"/>
    </source>
</evidence>
<feature type="domain" description="PpiC" evidence="13">
    <location>
        <begin position="265"/>
        <end position="362"/>
    </location>
</feature>
<feature type="transmembrane region" description="Helical" evidence="12">
    <location>
        <begin position="12"/>
        <end position="30"/>
    </location>
</feature>
<dbReference type="PANTHER" id="PTHR47529:SF1">
    <property type="entry name" value="PERIPLASMIC CHAPERONE PPID"/>
    <property type="match status" value="1"/>
</dbReference>
<dbReference type="PROSITE" id="PS50198">
    <property type="entry name" value="PPIC_PPIASE_2"/>
    <property type="match status" value="1"/>
</dbReference>
<keyword evidence="4 12" id="KW-0812">Transmembrane</keyword>
<evidence type="ECO:0000256" key="3">
    <source>
        <dbReference type="ARBA" id="ARBA00022519"/>
    </source>
</evidence>
<evidence type="ECO:0000256" key="4">
    <source>
        <dbReference type="ARBA" id="ARBA00022692"/>
    </source>
</evidence>
<dbReference type="SUPFAM" id="SSF54534">
    <property type="entry name" value="FKBP-like"/>
    <property type="match status" value="1"/>
</dbReference>
<keyword evidence="14" id="KW-0413">Isomerase</keyword>
<keyword evidence="2" id="KW-1003">Cell membrane</keyword>
<sequence length="520" mass="57764">MLRDIKQKSSGLGAKIIMGILIIAFGFWGVSGSLISSATDGAATVNGEKIAVSDFNQANQAAKNRLTSQFGDNIGSEYFDTINFKRGVMNQLVDAELLRQEAEKFDYDVAPEVIREYIESSPGLQIEGKFSKEAYANYLAQVNKSADLLQRDIKEDIKSAALPKMISQTAFALNSEVENQYKLSKQIRNFNYIELSSKDYADKVTVTEEEINNHYKEFGQDFMTTEEVSVNYIELSTADLLENAEVTDEELQTYYQVRKDTLMEGEKRKAQHILLPVAGNEDEVKMEIEQIAARIKAGEDFAAVAKEVSQDPGSAKNGGDLGWVAKDDMVKEFEEKLFSMNVGEISEPVLSSFGYHIIKLTELKSPHVPALEDIKDTLMEELKHEKAEELFLNQADELFTIIIDSDNVLEIAADTSGLTLHTTELFSNGRGIGIAADQNFSTAAFSDRIKVDGEISEMINLGESHIVYIQTNEYKPPVIKPLADVTEAISIKLKSEKSLALVEQKVKELAEKINAGETTL</sequence>
<keyword evidence="5 12" id="KW-1133">Transmembrane helix</keyword>
<comment type="similarity">
    <text evidence="8">Belongs to the PpiD chaperone family.</text>
</comment>
<evidence type="ECO:0000256" key="10">
    <source>
        <dbReference type="ARBA" id="ARBA00042775"/>
    </source>
</evidence>
<dbReference type="Gene3D" id="1.10.4030.10">
    <property type="entry name" value="Porin chaperone SurA, peptide-binding domain"/>
    <property type="match status" value="1"/>
</dbReference>
<dbReference type="GO" id="GO:0003755">
    <property type="term" value="F:peptidyl-prolyl cis-trans isomerase activity"/>
    <property type="evidence" value="ECO:0007669"/>
    <property type="project" value="InterPro"/>
</dbReference>
<evidence type="ECO:0000256" key="8">
    <source>
        <dbReference type="ARBA" id="ARBA00038408"/>
    </source>
</evidence>
<evidence type="ECO:0000256" key="2">
    <source>
        <dbReference type="ARBA" id="ARBA00022475"/>
    </source>
</evidence>
<dbReference type="InterPro" id="IPR052029">
    <property type="entry name" value="PpiD_chaperone"/>
</dbReference>
<dbReference type="EMBL" id="UOFC01000241">
    <property type="protein sequence ID" value="VAW48873.1"/>
    <property type="molecule type" value="Genomic_DNA"/>
</dbReference>
<protein>
    <recommendedName>
        <fullName evidence="9">Periplasmic chaperone PpiD</fullName>
    </recommendedName>
    <alternativeName>
        <fullName evidence="10">Periplasmic folding chaperone</fullName>
    </alternativeName>
</protein>
<evidence type="ECO:0000256" key="11">
    <source>
        <dbReference type="SAM" id="Coils"/>
    </source>
</evidence>
<feature type="coiled-coil region" evidence="11">
    <location>
        <begin position="492"/>
        <end position="519"/>
    </location>
</feature>